<evidence type="ECO:0000259" key="10">
    <source>
        <dbReference type="PROSITE" id="PS51175"/>
    </source>
</evidence>
<feature type="site" description="Important for catalytic activity, responsible for pKa modulation of the active site Glu and correct orientation of both the proton donor and substrate" evidence="8">
    <location>
        <position position="160"/>
    </location>
</feature>
<keyword evidence="4 9" id="KW-0378">Hydrolase</keyword>
<dbReference type="CDD" id="cd08990">
    <property type="entry name" value="GH43_AXH_like"/>
    <property type="match status" value="1"/>
</dbReference>
<evidence type="ECO:0000256" key="6">
    <source>
        <dbReference type="ARBA" id="ARBA00023295"/>
    </source>
</evidence>
<gene>
    <name evidence="11" type="ORF">EAH73_00705</name>
</gene>
<dbReference type="SMART" id="SM00606">
    <property type="entry name" value="CBD_IV"/>
    <property type="match status" value="1"/>
</dbReference>
<keyword evidence="6 9" id="KW-0326">Glycosidase</keyword>
<evidence type="ECO:0000256" key="3">
    <source>
        <dbReference type="ARBA" id="ARBA00022729"/>
    </source>
</evidence>
<dbReference type="CDD" id="cd04084">
    <property type="entry name" value="CBM6_xylanase-like"/>
    <property type="match status" value="1"/>
</dbReference>
<keyword evidence="2" id="KW-0858">Xylan degradation</keyword>
<protein>
    <submittedName>
        <fullName evidence="11">Carbohydrate-binding protein</fullName>
    </submittedName>
</protein>
<comment type="similarity">
    <text evidence="1 9">Belongs to the glycosyl hydrolase 43 family.</text>
</comment>
<proteinExistence type="inferred from homology"/>
<evidence type="ECO:0000313" key="11">
    <source>
        <dbReference type="EMBL" id="TPG71807.1"/>
    </source>
</evidence>
<feature type="active site" description="Proton acceptor" evidence="7">
    <location>
        <position position="52"/>
    </location>
</feature>
<keyword evidence="5" id="KW-0119">Carbohydrate metabolism</keyword>
<dbReference type="InterPro" id="IPR006584">
    <property type="entry name" value="Cellulose-bd_IV"/>
</dbReference>
<evidence type="ECO:0000313" key="12">
    <source>
        <dbReference type="Proteomes" id="UP000317646"/>
    </source>
</evidence>
<dbReference type="AlphaFoldDB" id="A0A502HAY5"/>
<dbReference type="PANTHER" id="PTHR43772:SF2">
    <property type="entry name" value="PUTATIVE (AFU_ORTHOLOGUE AFUA_2G04480)-RELATED"/>
    <property type="match status" value="1"/>
</dbReference>
<evidence type="ECO:0000256" key="4">
    <source>
        <dbReference type="ARBA" id="ARBA00022801"/>
    </source>
</evidence>
<dbReference type="Gene3D" id="2.60.120.260">
    <property type="entry name" value="Galactose-binding domain-like"/>
    <property type="match status" value="1"/>
</dbReference>
<dbReference type="Gene3D" id="2.115.10.20">
    <property type="entry name" value="Glycosyl hydrolase domain, family 43"/>
    <property type="match status" value="1"/>
</dbReference>
<organism evidence="11 12">
    <name type="scientific">Hymenobacter nivis</name>
    <dbReference type="NCBI Taxonomy" id="1850093"/>
    <lineage>
        <taxon>Bacteria</taxon>
        <taxon>Pseudomonadati</taxon>
        <taxon>Bacteroidota</taxon>
        <taxon>Cytophagia</taxon>
        <taxon>Cytophagales</taxon>
        <taxon>Hymenobacteraceae</taxon>
        <taxon>Hymenobacter</taxon>
    </lineage>
</organism>
<evidence type="ECO:0000256" key="9">
    <source>
        <dbReference type="RuleBase" id="RU361187"/>
    </source>
</evidence>
<dbReference type="GO" id="GO:0045493">
    <property type="term" value="P:xylan catabolic process"/>
    <property type="evidence" value="ECO:0007669"/>
    <property type="project" value="UniProtKB-KW"/>
</dbReference>
<dbReference type="GO" id="GO:0030246">
    <property type="term" value="F:carbohydrate binding"/>
    <property type="evidence" value="ECO:0007669"/>
    <property type="project" value="InterPro"/>
</dbReference>
<evidence type="ECO:0000256" key="2">
    <source>
        <dbReference type="ARBA" id="ARBA00022651"/>
    </source>
</evidence>
<keyword evidence="12" id="KW-1185">Reference proteome</keyword>
<evidence type="ECO:0000256" key="8">
    <source>
        <dbReference type="PIRSR" id="PIRSR606710-2"/>
    </source>
</evidence>
<dbReference type="OrthoDB" id="3308423at2"/>
<name>A0A502HAY5_9BACT</name>
<dbReference type="RefSeq" id="WP_140464391.1">
    <property type="nucleotide sequence ID" value="NZ_RCYZ01000001.1"/>
</dbReference>
<dbReference type="Pfam" id="PF04616">
    <property type="entry name" value="Glyco_hydro_43"/>
    <property type="match status" value="1"/>
</dbReference>
<dbReference type="InterPro" id="IPR023296">
    <property type="entry name" value="Glyco_hydro_beta-prop_sf"/>
</dbReference>
<dbReference type="SUPFAM" id="SSF49785">
    <property type="entry name" value="Galactose-binding domain-like"/>
    <property type="match status" value="1"/>
</dbReference>
<reference evidence="11 12" key="1">
    <citation type="journal article" date="2019" name="Environ. Microbiol.">
        <title>Species interactions and distinct microbial communities in high Arctic permafrost affected cryosols are associated with the CH4 and CO2 gas fluxes.</title>
        <authorList>
            <person name="Altshuler I."/>
            <person name="Hamel J."/>
            <person name="Turney S."/>
            <person name="Magnuson E."/>
            <person name="Levesque R."/>
            <person name="Greer C."/>
            <person name="Whyte L.G."/>
        </authorList>
    </citation>
    <scope>NUCLEOTIDE SEQUENCE [LARGE SCALE GENOMIC DNA]</scope>
    <source>
        <strain evidence="11 12">S9.2P</strain>
    </source>
</reference>
<dbReference type="EMBL" id="RCYZ01000001">
    <property type="protein sequence ID" value="TPG71807.1"/>
    <property type="molecule type" value="Genomic_DNA"/>
</dbReference>
<dbReference type="PANTHER" id="PTHR43772">
    <property type="entry name" value="ENDO-1,4-BETA-XYLANASE"/>
    <property type="match status" value="1"/>
</dbReference>
<dbReference type="GO" id="GO:0004553">
    <property type="term" value="F:hydrolase activity, hydrolyzing O-glycosyl compounds"/>
    <property type="evidence" value="ECO:0007669"/>
    <property type="project" value="InterPro"/>
</dbReference>
<dbReference type="Pfam" id="PF03422">
    <property type="entry name" value="CBM_6"/>
    <property type="match status" value="1"/>
</dbReference>
<dbReference type="PROSITE" id="PS51175">
    <property type="entry name" value="CBM6"/>
    <property type="match status" value="1"/>
</dbReference>
<dbReference type="Proteomes" id="UP000317646">
    <property type="component" value="Unassembled WGS sequence"/>
</dbReference>
<feature type="active site" description="Proton donor" evidence="7">
    <location>
        <position position="209"/>
    </location>
</feature>
<keyword evidence="3" id="KW-0732">Signal</keyword>
<evidence type="ECO:0000256" key="1">
    <source>
        <dbReference type="ARBA" id="ARBA00009865"/>
    </source>
</evidence>
<evidence type="ECO:0000256" key="5">
    <source>
        <dbReference type="ARBA" id="ARBA00023277"/>
    </source>
</evidence>
<sequence length="447" mass="49866">MLLRKLTYFLILLVVLTGGTAGAQNPLITNQFSADPSARVFNGRVYVYPSHDILATKERGRLGWFCMEDYHVFSSANLTDWTDHGVIVTQNKVPWVKPDSYSMWAPDCVFRNGKYYFYFPTTPKDTTVSKGFTVGVAVADKPTGPFVPQLLPIKGVRGIDPNVFIDKDGQAYLYWSQGNIYGAKLKENMLELASEPITLGELPTKGLKEGPYMLERNGTYYLTYPHVENKIERLEYATGTSPLGPFKVQGVIMDEFTGCWTNHHSIINFQNQWYLFYHHNDLSPNFDKARSIRLDSLFFEPNGNIRKVMPTLRGAGLTDARQKIQLDRYSRLSSTGASIAFLDTANTFQGWKTDFASSLGWVQYNGVAFGKKALKTVTLRVQAAAGATVQLRADGPTGPVLALVTVPKGGQWQEVKAPLSAFRAGTHGLYVAPKTTTPVAIDWVRFE</sequence>
<dbReference type="SUPFAM" id="SSF75005">
    <property type="entry name" value="Arabinanase/levansucrase/invertase"/>
    <property type="match status" value="1"/>
</dbReference>
<accession>A0A502HAY5</accession>
<feature type="domain" description="CBM6" evidence="10">
    <location>
        <begin position="322"/>
        <end position="447"/>
    </location>
</feature>
<dbReference type="InterPro" id="IPR008979">
    <property type="entry name" value="Galactose-bd-like_sf"/>
</dbReference>
<evidence type="ECO:0000256" key="7">
    <source>
        <dbReference type="PIRSR" id="PIRSR606710-1"/>
    </source>
</evidence>
<dbReference type="InterPro" id="IPR005084">
    <property type="entry name" value="CBM6"/>
</dbReference>
<comment type="caution">
    <text evidence="11">The sequence shown here is derived from an EMBL/GenBank/DDBJ whole genome shotgun (WGS) entry which is preliminary data.</text>
</comment>
<dbReference type="InterPro" id="IPR052176">
    <property type="entry name" value="Glycosyl_Hydrlase_43_Enz"/>
</dbReference>
<dbReference type="InterPro" id="IPR006710">
    <property type="entry name" value="Glyco_hydro_43"/>
</dbReference>
<keyword evidence="2" id="KW-0624">Polysaccharide degradation</keyword>